<dbReference type="EMBL" id="LWAE01000015">
    <property type="protein sequence ID" value="KZL88687.1"/>
    <property type="molecule type" value="Genomic_DNA"/>
</dbReference>
<organism evidence="1 2">
    <name type="scientific">Clostridium magnum DSM 2767</name>
    <dbReference type="NCBI Taxonomy" id="1121326"/>
    <lineage>
        <taxon>Bacteria</taxon>
        <taxon>Bacillati</taxon>
        <taxon>Bacillota</taxon>
        <taxon>Clostridia</taxon>
        <taxon>Eubacteriales</taxon>
        <taxon>Clostridiaceae</taxon>
        <taxon>Clostridium</taxon>
    </lineage>
</organism>
<proteinExistence type="predicted"/>
<dbReference type="Proteomes" id="UP000076603">
    <property type="component" value="Unassembled WGS sequence"/>
</dbReference>
<gene>
    <name evidence="1" type="ORF">CLMAG_59760</name>
</gene>
<name>A0A162QLT5_9CLOT</name>
<accession>A0A162QLT5</accession>
<dbReference type="AlphaFoldDB" id="A0A162QLT5"/>
<evidence type="ECO:0000313" key="2">
    <source>
        <dbReference type="Proteomes" id="UP000076603"/>
    </source>
</evidence>
<dbReference type="PATRIC" id="fig|1121326.3.peg.6042"/>
<sequence>MGDCKHYNQGYCYYYSDSRTKDFCENICENNCGEELENGKQEETCGNPYSDLWVSLKYTLEGSEYCKEIREDDTAPAFNSALCNECLEKNCKFIDICAALYEMNREDHENDEIDNSDEEMDCLGCILNKENACADCCRDWYNEEDLDD</sequence>
<keyword evidence="2" id="KW-1185">Reference proteome</keyword>
<dbReference type="RefSeq" id="WP_066630699.1">
    <property type="nucleotide sequence ID" value="NZ_FQXL01000084.1"/>
</dbReference>
<protein>
    <submittedName>
        <fullName evidence="1">Uncharacterized protein</fullName>
    </submittedName>
</protein>
<evidence type="ECO:0000313" key="1">
    <source>
        <dbReference type="EMBL" id="KZL88687.1"/>
    </source>
</evidence>
<dbReference type="STRING" id="1121326.CLMAG_59760"/>
<comment type="caution">
    <text evidence="1">The sequence shown here is derived from an EMBL/GenBank/DDBJ whole genome shotgun (WGS) entry which is preliminary data.</text>
</comment>
<reference evidence="1 2" key="1">
    <citation type="submission" date="2016-04" db="EMBL/GenBank/DDBJ databases">
        <title>Genome sequence of Clostridium magnum DSM 2767.</title>
        <authorList>
            <person name="Poehlein A."/>
            <person name="Uhlig R."/>
            <person name="Fischer R."/>
            <person name="Bahl H."/>
            <person name="Daniel R."/>
        </authorList>
    </citation>
    <scope>NUCLEOTIDE SEQUENCE [LARGE SCALE GENOMIC DNA]</scope>
    <source>
        <strain evidence="1 2">DSM 2767</strain>
    </source>
</reference>